<feature type="chain" id="PRO_5043622871" evidence="2">
    <location>
        <begin position="25"/>
        <end position="329"/>
    </location>
</feature>
<dbReference type="Pfam" id="PF03401">
    <property type="entry name" value="TctC"/>
    <property type="match status" value="1"/>
</dbReference>
<dbReference type="AlphaFoldDB" id="A0AAW9A7E3"/>
<accession>A0AAW9A7E3</accession>
<sequence length="329" mass="35817">MRKLSITALICALMLVLGACSEKASGEVDKNYPSKPITVIQGFNPGGGSDQLAQLTQPYLSKILDATFTSEYIPGAAGAIGWTRVAQKEKADGYSISITNSPMLMTNYIMNSDISYTLEDFDPIANIVTDPGIIVVPKDSKLNTYEDFAKYLEDNPNGLNVSHSGVGGDDFFTALKWMNETGLSIELIPYDGDGPSWQAAAGGDVEVSFNNLGVVFAQVKAGNLKALAVFSEERIELLPDVPTAKELGVNVVSGSSRGYSAPKGLPEEIKQKLYDAFKQLENDPEFVAGLEKVALPMDIKIGEDYAEFLKEDEKLSEKLWEEVKDQYKE</sequence>
<name>A0AAW9A7E3_9BACL</name>
<feature type="signal peptide" evidence="2">
    <location>
        <begin position="1"/>
        <end position="24"/>
    </location>
</feature>
<gene>
    <name evidence="3" type="ORF">QTL97_04405</name>
</gene>
<proteinExistence type="inferred from homology"/>
<dbReference type="SUPFAM" id="SSF53850">
    <property type="entry name" value="Periplasmic binding protein-like II"/>
    <property type="match status" value="1"/>
</dbReference>
<comment type="caution">
    <text evidence="3">The sequence shown here is derived from an EMBL/GenBank/DDBJ whole genome shotgun (WGS) entry which is preliminary data.</text>
</comment>
<reference evidence="3 4" key="1">
    <citation type="submission" date="2023-06" db="EMBL/GenBank/DDBJ databases">
        <title>Sporosarcina sp. nov., isolated from Korean traditional fermented seafood 'Jeotgal'.</title>
        <authorList>
            <person name="Yang A.I."/>
            <person name="Shin N.-R."/>
        </authorList>
    </citation>
    <scope>NUCLEOTIDE SEQUENCE [LARGE SCALE GENOMIC DNA]</scope>
    <source>
        <strain evidence="3 4">KCTC43456</strain>
    </source>
</reference>
<dbReference type="Proteomes" id="UP001271648">
    <property type="component" value="Unassembled WGS sequence"/>
</dbReference>
<organism evidence="3 4">
    <name type="scientific">Sporosarcina thermotolerans</name>
    <dbReference type="NCBI Taxonomy" id="633404"/>
    <lineage>
        <taxon>Bacteria</taxon>
        <taxon>Bacillati</taxon>
        <taxon>Bacillota</taxon>
        <taxon>Bacilli</taxon>
        <taxon>Bacillales</taxon>
        <taxon>Caryophanaceae</taxon>
        <taxon>Sporosarcina</taxon>
    </lineage>
</organism>
<evidence type="ECO:0000256" key="2">
    <source>
        <dbReference type="SAM" id="SignalP"/>
    </source>
</evidence>
<keyword evidence="4" id="KW-1185">Reference proteome</keyword>
<dbReference type="PANTHER" id="PTHR42928:SF5">
    <property type="entry name" value="BLR1237 PROTEIN"/>
    <property type="match status" value="1"/>
</dbReference>
<dbReference type="InterPro" id="IPR005064">
    <property type="entry name" value="BUG"/>
</dbReference>
<evidence type="ECO:0000256" key="1">
    <source>
        <dbReference type="ARBA" id="ARBA00006987"/>
    </source>
</evidence>
<evidence type="ECO:0000313" key="4">
    <source>
        <dbReference type="Proteomes" id="UP001271648"/>
    </source>
</evidence>
<dbReference type="InterPro" id="IPR042100">
    <property type="entry name" value="Bug_dom1"/>
</dbReference>
<evidence type="ECO:0000313" key="3">
    <source>
        <dbReference type="EMBL" id="MDW0116164.1"/>
    </source>
</evidence>
<protein>
    <submittedName>
        <fullName evidence="3">Tripartite tricarboxylate transporter substrate binding protein</fullName>
    </submittedName>
</protein>
<dbReference type="CDD" id="cd07012">
    <property type="entry name" value="PBP2_Bug_TTT"/>
    <property type="match status" value="1"/>
</dbReference>
<dbReference type="PIRSF" id="PIRSF017082">
    <property type="entry name" value="YflP"/>
    <property type="match status" value="1"/>
</dbReference>
<dbReference type="Gene3D" id="3.40.190.10">
    <property type="entry name" value="Periplasmic binding protein-like II"/>
    <property type="match status" value="1"/>
</dbReference>
<comment type="similarity">
    <text evidence="1">Belongs to the UPF0065 (bug) family.</text>
</comment>
<dbReference type="PANTHER" id="PTHR42928">
    <property type="entry name" value="TRICARBOXYLATE-BINDING PROTEIN"/>
    <property type="match status" value="1"/>
</dbReference>
<keyword evidence="2" id="KW-0732">Signal</keyword>
<dbReference type="Gene3D" id="3.40.190.150">
    <property type="entry name" value="Bordetella uptake gene, domain 1"/>
    <property type="match status" value="1"/>
</dbReference>
<dbReference type="PROSITE" id="PS51257">
    <property type="entry name" value="PROKAR_LIPOPROTEIN"/>
    <property type="match status" value="1"/>
</dbReference>
<dbReference type="RefSeq" id="WP_283732858.1">
    <property type="nucleotide sequence ID" value="NZ_CP125968.1"/>
</dbReference>
<dbReference type="EMBL" id="JAUBDJ010000002">
    <property type="protein sequence ID" value="MDW0116164.1"/>
    <property type="molecule type" value="Genomic_DNA"/>
</dbReference>